<evidence type="ECO:0000256" key="2">
    <source>
        <dbReference type="ARBA" id="ARBA00022679"/>
    </source>
</evidence>
<accession>A0A7L5BU25</accession>
<dbReference type="GO" id="GO:0016020">
    <property type="term" value="C:membrane"/>
    <property type="evidence" value="ECO:0007669"/>
    <property type="project" value="UniProtKB-SubCell"/>
</dbReference>
<dbReference type="GO" id="GO:0006629">
    <property type="term" value="P:lipid metabolic process"/>
    <property type="evidence" value="ECO:0007669"/>
    <property type="project" value="UniProtKB-KW"/>
</dbReference>
<evidence type="ECO:0000256" key="3">
    <source>
        <dbReference type="ARBA" id="ARBA00022692"/>
    </source>
</evidence>
<keyword evidence="3 8" id="KW-0812">Transmembrane</keyword>
<evidence type="ECO:0000256" key="5">
    <source>
        <dbReference type="ARBA" id="ARBA00023098"/>
    </source>
</evidence>
<dbReference type="PANTHER" id="PTHR23063">
    <property type="entry name" value="PHOSPHOLIPID ACYLTRANSFERASE"/>
    <property type="match status" value="1"/>
</dbReference>
<keyword evidence="5" id="KW-0443">Lipid metabolism</keyword>
<evidence type="ECO:0000313" key="11">
    <source>
        <dbReference type="Proteomes" id="UP000503336"/>
    </source>
</evidence>
<evidence type="ECO:0000256" key="7">
    <source>
        <dbReference type="ARBA" id="ARBA00023315"/>
    </source>
</evidence>
<name>A0A7L5BU25_9RHOB</name>
<organism evidence="10 11">
    <name type="scientific">Pikeienuella piscinae</name>
    <dbReference type="NCBI Taxonomy" id="2748098"/>
    <lineage>
        <taxon>Bacteria</taxon>
        <taxon>Pseudomonadati</taxon>
        <taxon>Pseudomonadota</taxon>
        <taxon>Alphaproteobacteria</taxon>
        <taxon>Rhodobacterales</taxon>
        <taxon>Paracoccaceae</taxon>
        <taxon>Pikeienuella</taxon>
    </lineage>
</organism>
<dbReference type="Proteomes" id="UP000503336">
    <property type="component" value="Chromosome"/>
</dbReference>
<dbReference type="RefSeq" id="WP_165095324.1">
    <property type="nucleotide sequence ID" value="NZ_CP049056.1"/>
</dbReference>
<dbReference type="InterPro" id="IPR002123">
    <property type="entry name" value="Plipid/glycerol_acylTrfase"/>
</dbReference>
<dbReference type="KEGG" id="hdh:G5B40_04035"/>
<keyword evidence="7 10" id="KW-0012">Acyltransferase</keyword>
<evidence type="ECO:0000313" key="10">
    <source>
        <dbReference type="EMBL" id="QIE54681.1"/>
    </source>
</evidence>
<dbReference type="AlphaFoldDB" id="A0A7L5BU25"/>
<keyword evidence="6 8" id="KW-0472">Membrane</keyword>
<protein>
    <submittedName>
        <fullName evidence="10">1-acyl-sn-glycerol-3-phosphate acyltransferase</fullName>
    </submittedName>
</protein>
<evidence type="ECO:0000259" key="9">
    <source>
        <dbReference type="SMART" id="SM00563"/>
    </source>
</evidence>
<evidence type="ECO:0000256" key="8">
    <source>
        <dbReference type="SAM" id="Phobius"/>
    </source>
</evidence>
<dbReference type="CDD" id="cd07989">
    <property type="entry name" value="LPLAT_AGPAT-like"/>
    <property type="match status" value="1"/>
</dbReference>
<proteinExistence type="predicted"/>
<keyword evidence="4 8" id="KW-1133">Transmembrane helix</keyword>
<dbReference type="GO" id="GO:0016746">
    <property type="term" value="F:acyltransferase activity"/>
    <property type="evidence" value="ECO:0007669"/>
    <property type="project" value="UniProtKB-KW"/>
</dbReference>
<keyword evidence="11" id="KW-1185">Reference proteome</keyword>
<dbReference type="SMART" id="SM00563">
    <property type="entry name" value="PlsC"/>
    <property type="match status" value="1"/>
</dbReference>
<evidence type="ECO:0000256" key="6">
    <source>
        <dbReference type="ARBA" id="ARBA00023136"/>
    </source>
</evidence>
<dbReference type="Pfam" id="PF01553">
    <property type="entry name" value="Acyltransferase"/>
    <property type="match status" value="1"/>
</dbReference>
<dbReference type="SUPFAM" id="SSF69593">
    <property type="entry name" value="Glycerol-3-phosphate (1)-acyltransferase"/>
    <property type="match status" value="1"/>
</dbReference>
<reference evidence="10 11" key="1">
    <citation type="submission" date="2020-02" db="EMBL/GenBank/DDBJ databases">
        <title>complete genome sequence of Rhodobacteraceae bacterium.</title>
        <authorList>
            <person name="Park J."/>
            <person name="Kim Y.-S."/>
            <person name="Kim K.-H."/>
        </authorList>
    </citation>
    <scope>NUCLEOTIDE SEQUENCE [LARGE SCALE GENOMIC DNA]</scope>
    <source>
        <strain evidence="10 11">RR4-56</strain>
    </source>
</reference>
<dbReference type="EMBL" id="CP049056">
    <property type="protein sequence ID" value="QIE54681.1"/>
    <property type="molecule type" value="Genomic_DNA"/>
</dbReference>
<keyword evidence="2 10" id="KW-0808">Transferase</keyword>
<sequence>METPTWKEAEPPALPAPTVIQKLRGGIRIAAALLVTGVLLLVFVIGKGLKSLLGPWVTFQYLAARVWSRAMLTIFGMRPVVRGKPIRRGGVLVANHASWIDILALRSTTRINFVSKAEVRDWPGVGAVAALCETVFIERRRTAAKRQQAELQQRMLADELLCIFPEGTSTDGLRVLPFKSALMSVLFTEGVHENALVQPVSLIYRPAPRLSLPVNFYGWWGSMKFESHVWQVAMRSRGGVAEIVFHDAVRAADWPDRKALTQHCEQAVRSAFFSNRIEQG</sequence>
<comment type="subcellular location">
    <subcellularLocation>
        <location evidence="1">Membrane</location>
    </subcellularLocation>
</comment>
<feature type="domain" description="Phospholipid/glycerol acyltransferase" evidence="9">
    <location>
        <begin position="90"/>
        <end position="205"/>
    </location>
</feature>
<feature type="transmembrane region" description="Helical" evidence="8">
    <location>
        <begin position="27"/>
        <end position="46"/>
    </location>
</feature>
<gene>
    <name evidence="10" type="ORF">G5B40_04035</name>
</gene>
<dbReference type="PANTHER" id="PTHR23063:SF52">
    <property type="entry name" value="LYSOPHOSPHATIDYLCHOLINE ACYLTRANSFERASE"/>
    <property type="match status" value="1"/>
</dbReference>
<evidence type="ECO:0000256" key="1">
    <source>
        <dbReference type="ARBA" id="ARBA00004370"/>
    </source>
</evidence>
<evidence type="ECO:0000256" key="4">
    <source>
        <dbReference type="ARBA" id="ARBA00022989"/>
    </source>
</evidence>